<comment type="caution">
    <text evidence="8">The sequence shown here is derived from an EMBL/GenBank/DDBJ whole genome shotgun (WGS) entry which is preliminary data.</text>
</comment>
<reference evidence="8" key="1">
    <citation type="journal article" date="2021" name="PeerJ">
        <title>Extensive microbial diversity within the chicken gut microbiome revealed by metagenomics and culture.</title>
        <authorList>
            <person name="Gilroy R."/>
            <person name="Ravi A."/>
            <person name="Getino M."/>
            <person name="Pursley I."/>
            <person name="Horton D.L."/>
            <person name="Alikhan N.F."/>
            <person name="Baker D."/>
            <person name="Gharbi K."/>
            <person name="Hall N."/>
            <person name="Watson M."/>
            <person name="Adriaenssens E.M."/>
            <person name="Foster-Nyarko E."/>
            <person name="Jarju S."/>
            <person name="Secka A."/>
            <person name="Antonio M."/>
            <person name="Oren A."/>
            <person name="Chaudhuri R.R."/>
            <person name="La Ragione R."/>
            <person name="Hildebrand F."/>
            <person name="Pallen M.J."/>
        </authorList>
    </citation>
    <scope>NUCLEOTIDE SEQUENCE</scope>
    <source>
        <strain evidence="8">CHK188-16595</strain>
    </source>
</reference>
<feature type="domain" description="Phosphotyrosine protein phosphatase I" evidence="7">
    <location>
        <begin position="2"/>
        <end position="151"/>
    </location>
</feature>
<dbReference type="CDD" id="cd16343">
    <property type="entry name" value="LMWPTP"/>
    <property type="match status" value="1"/>
</dbReference>
<evidence type="ECO:0000256" key="4">
    <source>
        <dbReference type="ARBA" id="ARBA00022912"/>
    </source>
</evidence>
<name>A0A9D2MHH3_9FIRM</name>
<feature type="active site" description="Nucleophile" evidence="6">
    <location>
        <position position="8"/>
    </location>
</feature>
<dbReference type="PRINTS" id="PR00719">
    <property type="entry name" value="LMWPTPASE"/>
</dbReference>
<evidence type="ECO:0000256" key="2">
    <source>
        <dbReference type="ARBA" id="ARBA00013064"/>
    </source>
</evidence>
<dbReference type="EMBL" id="DWXN01000009">
    <property type="protein sequence ID" value="HJB74856.1"/>
    <property type="molecule type" value="Genomic_DNA"/>
</dbReference>
<organism evidence="8 9">
    <name type="scientific">Candidatus Eubacterium faecale</name>
    <dbReference type="NCBI Taxonomy" id="2838568"/>
    <lineage>
        <taxon>Bacteria</taxon>
        <taxon>Bacillati</taxon>
        <taxon>Bacillota</taxon>
        <taxon>Clostridia</taxon>
        <taxon>Eubacteriales</taxon>
        <taxon>Eubacteriaceae</taxon>
        <taxon>Eubacterium</taxon>
    </lineage>
</organism>
<evidence type="ECO:0000256" key="1">
    <source>
        <dbReference type="ARBA" id="ARBA00011063"/>
    </source>
</evidence>
<dbReference type="InterPro" id="IPR036196">
    <property type="entry name" value="Ptyr_pPase_sf"/>
</dbReference>
<evidence type="ECO:0000256" key="6">
    <source>
        <dbReference type="PIRSR" id="PIRSR617867-1"/>
    </source>
</evidence>
<dbReference type="InterPro" id="IPR050438">
    <property type="entry name" value="LMW_PTPase"/>
</dbReference>
<evidence type="ECO:0000256" key="5">
    <source>
        <dbReference type="ARBA" id="ARBA00051722"/>
    </source>
</evidence>
<evidence type="ECO:0000313" key="9">
    <source>
        <dbReference type="Proteomes" id="UP000823877"/>
    </source>
</evidence>
<comment type="catalytic activity">
    <reaction evidence="5">
        <text>O-phospho-L-tyrosyl-[protein] + H2O = L-tyrosyl-[protein] + phosphate</text>
        <dbReference type="Rhea" id="RHEA:10684"/>
        <dbReference type="Rhea" id="RHEA-COMP:10136"/>
        <dbReference type="Rhea" id="RHEA-COMP:20101"/>
        <dbReference type="ChEBI" id="CHEBI:15377"/>
        <dbReference type="ChEBI" id="CHEBI:43474"/>
        <dbReference type="ChEBI" id="CHEBI:46858"/>
        <dbReference type="ChEBI" id="CHEBI:61978"/>
        <dbReference type="EC" id="3.1.3.48"/>
    </reaction>
</comment>
<accession>A0A9D2MHH3</accession>
<dbReference type="InterPro" id="IPR017867">
    <property type="entry name" value="Tyr_phospatase_low_mol_wt"/>
</dbReference>
<dbReference type="EC" id="3.1.3.48" evidence="2"/>
<dbReference type="Pfam" id="PF01451">
    <property type="entry name" value="LMWPc"/>
    <property type="match status" value="1"/>
</dbReference>
<keyword evidence="3" id="KW-0378">Hydrolase</keyword>
<gene>
    <name evidence="8" type="ORF">IAA37_04185</name>
</gene>
<keyword evidence="4" id="KW-0904">Protein phosphatase</keyword>
<dbReference type="InterPro" id="IPR023485">
    <property type="entry name" value="Ptyr_pPase"/>
</dbReference>
<dbReference type="SMART" id="SM00226">
    <property type="entry name" value="LMWPc"/>
    <property type="match status" value="1"/>
</dbReference>
<dbReference type="Gene3D" id="3.40.50.2300">
    <property type="match status" value="1"/>
</dbReference>
<dbReference type="PANTHER" id="PTHR11717:SF7">
    <property type="entry name" value="LOW MOLECULAR WEIGHT PHOSPHOTYROSINE PROTEIN PHOSPHATASE"/>
    <property type="match status" value="1"/>
</dbReference>
<sequence length="159" mass="17847">MIRILFVCHGNICRSPMAEFIFKDMAQKAGVANEFYIASAATSGEEIWGGVGNPVYPPAKRELARHGISCGGKRAVRLKKEDYEKYDYIIGMDHENMQNMLRLFGGDKQAKLFKLMRFAGSGKDVSDPWYTGDFSAAYSDIETGCKALFARLENKLKEK</sequence>
<feature type="active site" evidence="6">
    <location>
        <position position="14"/>
    </location>
</feature>
<evidence type="ECO:0000313" key="8">
    <source>
        <dbReference type="EMBL" id="HJB74856.1"/>
    </source>
</evidence>
<protein>
    <recommendedName>
        <fullName evidence="2">protein-tyrosine-phosphatase</fullName>
        <ecNumber evidence="2">3.1.3.48</ecNumber>
    </recommendedName>
</protein>
<reference evidence="8" key="2">
    <citation type="submission" date="2021-04" db="EMBL/GenBank/DDBJ databases">
        <authorList>
            <person name="Gilroy R."/>
        </authorList>
    </citation>
    <scope>NUCLEOTIDE SEQUENCE</scope>
    <source>
        <strain evidence="8">CHK188-16595</strain>
    </source>
</reference>
<comment type="similarity">
    <text evidence="1">Belongs to the low molecular weight phosphotyrosine protein phosphatase family.</text>
</comment>
<dbReference type="AlphaFoldDB" id="A0A9D2MHH3"/>
<dbReference type="PANTHER" id="PTHR11717">
    <property type="entry name" value="LOW MOLECULAR WEIGHT PROTEIN TYROSINE PHOSPHATASE"/>
    <property type="match status" value="1"/>
</dbReference>
<feature type="active site" description="Proton donor" evidence="6">
    <location>
        <position position="127"/>
    </location>
</feature>
<dbReference type="Proteomes" id="UP000823877">
    <property type="component" value="Unassembled WGS sequence"/>
</dbReference>
<evidence type="ECO:0000259" key="7">
    <source>
        <dbReference type="SMART" id="SM00226"/>
    </source>
</evidence>
<proteinExistence type="inferred from homology"/>
<dbReference type="GO" id="GO:0004725">
    <property type="term" value="F:protein tyrosine phosphatase activity"/>
    <property type="evidence" value="ECO:0007669"/>
    <property type="project" value="UniProtKB-EC"/>
</dbReference>
<evidence type="ECO:0000256" key="3">
    <source>
        <dbReference type="ARBA" id="ARBA00022801"/>
    </source>
</evidence>
<dbReference type="SUPFAM" id="SSF52788">
    <property type="entry name" value="Phosphotyrosine protein phosphatases I"/>
    <property type="match status" value="1"/>
</dbReference>